<name>A0A803M539_CHEQI</name>
<dbReference type="SUPFAM" id="SSF53474">
    <property type="entry name" value="alpha/beta-Hydrolases"/>
    <property type="match status" value="1"/>
</dbReference>
<comment type="similarity">
    <text evidence="1 5">Belongs to the AB hydrolase superfamily. Lipase family.</text>
</comment>
<protein>
    <recommendedName>
        <fullName evidence="5">Phospholipase A1</fullName>
        <ecNumber evidence="5">3.1.1.-</ecNumber>
    </recommendedName>
</protein>
<reference evidence="7" key="1">
    <citation type="journal article" date="2017" name="Nature">
        <title>The genome of Chenopodium quinoa.</title>
        <authorList>
            <person name="Jarvis D.E."/>
            <person name="Ho Y.S."/>
            <person name="Lightfoot D.J."/>
            <person name="Schmoeckel S.M."/>
            <person name="Li B."/>
            <person name="Borm T.J.A."/>
            <person name="Ohyanagi H."/>
            <person name="Mineta K."/>
            <person name="Michell C.T."/>
            <person name="Saber N."/>
            <person name="Kharbatia N.M."/>
            <person name="Rupper R.R."/>
            <person name="Sharp A.R."/>
            <person name="Dally N."/>
            <person name="Boughton B.A."/>
            <person name="Woo Y.H."/>
            <person name="Gao G."/>
            <person name="Schijlen E.G.W.M."/>
            <person name="Guo X."/>
            <person name="Momin A.A."/>
            <person name="Negrao S."/>
            <person name="Al-Babili S."/>
            <person name="Gehring C."/>
            <person name="Roessner U."/>
            <person name="Jung C."/>
            <person name="Murphy K."/>
            <person name="Arold S.T."/>
            <person name="Gojobori T."/>
            <person name="van der Linden C.G."/>
            <person name="van Loo E.N."/>
            <person name="Jellen E.N."/>
            <person name="Maughan P.J."/>
            <person name="Tester M."/>
        </authorList>
    </citation>
    <scope>NUCLEOTIDE SEQUENCE [LARGE SCALE GENOMIC DNA]</scope>
    <source>
        <strain evidence="7">cv. PI 614886</strain>
    </source>
</reference>
<dbReference type="Proteomes" id="UP000596660">
    <property type="component" value="Unplaced"/>
</dbReference>
<accession>A0A803M539</accession>
<evidence type="ECO:0000259" key="6">
    <source>
        <dbReference type="Pfam" id="PF01764"/>
    </source>
</evidence>
<dbReference type="GO" id="GO:0016042">
    <property type="term" value="P:lipid catabolic process"/>
    <property type="evidence" value="ECO:0007669"/>
    <property type="project" value="UniProtKB-UniRule"/>
</dbReference>
<proteinExistence type="inferred from homology"/>
<dbReference type="InterPro" id="IPR033556">
    <property type="entry name" value="PLA"/>
</dbReference>
<keyword evidence="4 5" id="KW-0443">Lipid metabolism</keyword>
<keyword evidence="3 5" id="KW-0442">Lipid degradation</keyword>
<dbReference type="PANTHER" id="PTHR31828:SF1">
    <property type="entry name" value="PHOSPHOLIPASE A1-IIGAMMA"/>
    <property type="match status" value="1"/>
</dbReference>
<sequence>MSQSTYDTFNSSKKSKYAGSSFFSKKNFFSNAGLANGNRYKYRVTRFLYATSGIDLPDAFIFKSWSREAWSKESNFIGYVAVADDESVEFLGRRDIVIAWRGSIQSLEWVNNLQFRLVPVSDILGDDDIGDKPKVHEGWYSIYTSDDPKSPFNKTSARNQVLLEIRNLMEQYKNEEVSITITGHSMGAAQATLNAADIVVNNLNMPKSSPGKSCLVTAILFASPRVGDANFLKFFLEYDNLKILRVRNALDVVPHYPPIDYVHVGEELVIDTTRSPYLKFPGNVVTWHNSEVYLHGVAGTQRGEKAFELVVDRDISSVNKHWDNLKDELLIPVAWWILKNRGMV</sequence>
<evidence type="ECO:0000313" key="8">
    <source>
        <dbReference type="Proteomes" id="UP000596660"/>
    </source>
</evidence>
<feature type="domain" description="Fungal lipase-type" evidence="6">
    <location>
        <begin position="97"/>
        <end position="260"/>
    </location>
</feature>
<dbReference type="Gene3D" id="3.40.50.1820">
    <property type="entry name" value="alpha/beta hydrolase"/>
    <property type="match status" value="1"/>
</dbReference>
<dbReference type="Pfam" id="PF01764">
    <property type="entry name" value="Lipase_3"/>
    <property type="match status" value="1"/>
</dbReference>
<dbReference type="Gramene" id="AUR62023562-RA">
    <property type="protein sequence ID" value="AUR62023562-RA:cds"/>
    <property type="gene ID" value="AUR62023562"/>
</dbReference>
<dbReference type="CDD" id="cd00519">
    <property type="entry name" value="Lipase_3"/>
    <property type="match status" value="1"/>
</dbReference>
<dbReference type="GO" id="GO:0008970">
    <property type="term" value="F:phospholipase A1 activity"/>
    <property type="evidence" value="ECO:0007669"/>
    <property type="project" value="UniProtKB-UniRule"/>
</dbReference>
<evidence type="ECO:0000256" key="3">
    <source>
        <dbReference type="ARBA" id="ARBA00022963"/>
    </source>
</evidence>
<keyword evidence="2 5" id="KW-0378">Hydrolase</keyword>
<dbReference type="EC" id="3.1.1.-" evidence="5"/>
<dbReference type="PANTHER" id="PTHR31828">
    <property type="entry name" value="PHOSPHOLIPASE A1-IIGAMMA"/>
    <property type="match status" value="1"/>
</dbReference>
<evidence type="ECO:0000256" key="2">
    <source>
        <dbReference type="ARBA" id="ARBA00022801"/>
    </source>
</evidence>
<evidence type="ECO:0000256" key="1">
    <source>
        <dbReference type="ARBA" id="ARBA00010701"/>
    </source>
</evidence>
<keyword evidence="8" id="KW-1185">Reference proteome</keyword>
<dbReference type="InterPro" id="IPR029058">
    <property type="entry name" value="AB_hydrolase_fold"/>
</dbReference>
<organism evidence="7 8">
    <name type="scientific">Chenopodium quinoa</name>
    <name type="common">Quinoa</name>
    <dbReference type="NCBI Taxonomy" id="63459"/>
    <lineage>
        <taxon>Eukaryota</taxon>
        <taxon>Viridiplantae</taxon>
        <taxon>Streptophyta</taxon>
        <taxon>Embryophyta</taxon>
        <taxon>Tracheophyta</taxon>
        <taxon>Spermatophyta</taxon>
        <taxon>Magnoliopsida</taxon>
        <taxon>eudicotyledons</taxon>
        <taxon>Gunneridae</taxon>
        <taxon>Pentapetalae</taxon>
        <taxon>Caryophyllales</taxon>
        <taxon>Chenopodiaceae</taxon>
        <taxon>Chenopodioideae</taxon>
        <taxon>Atripliceae</taxon>
        <taxon>Chenopodium</taxon>
    </lineage>
</organism>
<reference evidence="7" key="2">
    <citation type="submission" date="2021-03" db="UniProtKB">
        <authorList>
            <consortium name="EnsemblPlants"/>
        </authorList>
    </citation>
    <scope>IDENTIFICATION</scope>
</reference>
<dbReference type="InterPro" id="IPR002921">
    <property type="entry name" value="Fungal_lipase-type"/>
</dbReference>
<evidence type="ECO:0000313" key="7">
    <source>
        <dbReference type="EnsemblPlants" id="AUR62023562-RA:cds"/>
    </source>
</evidence>
<dbReference type="AlphaFoldDB" id="A0A803M539"/>
<evidence type="ECO:0000256" key="4">
    <source>
        <dbReference type="ARBA" id="ARBA00023098"/>
    </source>
</evidence>
<dbReference type="OMA" id="DASRWHN"/>
<dbReference type="GO" id="GO:0005737">
    <property type="term" value="C:cytoplasm"/>
    <property type="evidence" value="ECO:0007669"/>
    <property type="project" value="UniProtKB-ARBA"/>
</dbReference>
<dbReference type="FunFam" id="3.40.50.1820:FF:000065">
    <property type="entry name" value="Phospholipase A1-II 3"/>
    <property type="match status" value="1"/>
</dbReference>
<dbReference type="EnsemblPlants" id="AUR62023562-RA">
    <property type="protein sequence ID" value="AUR62023562-RA:cds"/>
    <property type="gene ID" value="AUR62023562"/>
</dbReference>
<comment type="function">
    <text evidence="5">Acylhydrolase that catalyzes the hydrolysis of phospholipids at the sn-1 position.</text>
</comment>
<evidence type="ECO:0000256" key="5">
    <source>
        <dbReference type="RuleBase" id="RU367093"/>
    </source>
</evidence>